<evidence type="ECO:0000313" key="2">
    <source>
        <dbReference type="Proteomes" id="UP001260956"/>
    </source>
</evidence>
<sequence length="116" mass="13312">MIEEIKLLLGINDDLQDHLLDLLITDSEERILSTLNSFALKNGTEKLSTIPETLAYVKRDVIIKRFNKINSEGATADSEEGRSYTWEKSYLDEYLTVFDEITKPENRAGRGITRFI</sequence>
<gene>
    <name evidence="1" type="ORF">P6Z85_10870</name>
</gene>
<dbReference type="AlphaFoldDB" id="A0AAW8RKD4"/>
<dbReference type="InterPro" id="IPR053746">
    <property type="entry name" value="Viral_HT_Connector_Assembly"/>
</dbReference>
<proteinExistence type="predicted"/>
<evidence type="ECO:0000313" key="1">
    <source>
        <dbReference type="EMBL" id="MDT2370642.1"/>
    </source>
</evidence>
<reference evidence="1" key="1">
    <citation type="submission" date="2023-03" db="EMBL/GenBank/DDBJ databases">
        <authorList>
            <person name="Shen W."/>
            <person name="Cai J."/>
        </authorList>
    </citation>
    <scope>NUCLEOTIDE SEQUENCE</scope>
    <source>
        <strain evidence="1">B1010-2</strain>
    </source>
</reference>
<dbReference type="Pfam" id="PF05135">
    <property type="entry name" value="Phage_connect_1"/>
    <property type="match status" value="1"/>
</dbReference>
<accession>A0AAW8RKD4</accession>
<dbReference type="Gene3D" id="1.10.246.150">
    <property type="match status" value="1"/>
</dbReference>
<organism evidence="1 2">
    <name type="scientific">Enterococcus faecium</name>
    <name type="common">Streptococcus faecium</name>
    <dbReference type="NCBI Taxonomy" id="1352"/>
    <lineage>
        <taxon>Bacteria</taxon>
        <taxon>Bacillati</taxon>
        <taxon>Bacillota</taxon>
        <taxon>Bacilli</taxon>
        <taxon>Lactobacillales</taxon>
        <taxon>Enterococcaceae</taxon>
        <taxon>Enterococcus</taxon>
    </lineage>
</organism>
<protein>
    <submittedName>
        <fullName evidence="1">Phage head-tail connector protein</fullName>
    </submittedName>
</protein>
<dbReference type="InterPro" id="IPR021146">
    <property type="entry name" value="Phage_gp6-like_head-tail"/>
</dbReference>
<name>A0AAW8RKD4_ENTFC</name>
<dbReference type="RefSeq" id="WP_104846544.1">
    <property type="nucleotide sequence ID" value="NZ_CABGQB010000001.1"/>
</dbReference>
<dbReference type="EMBL" id="JARPTX010000040">
    <property type="protein sequence ID" value="MDT2370642.1"/>
    <property type="molecule type" value="Genomic_DNA"/>
</dbReference>
<comment type="caution">
    <text evidence="1">The sequence shown here is derived from an EMBL/GenBank/DDBJ whole genome shotgun (WGS) entry which is preliminary data.</text>
</comment>
<dbReference type="Proteomes" id="UP001260956">
    <property type="component" value="Unassembled WGS sequence"/>
</dbReference>